<sequence length="257" mass="29782">MTNLVVLQNNKPVTTSLNVAETFGKEHRHVLRDLDNLKEGVQNWADLFQESTYIHSQNKQTYRMIYMNRDGFTLLAMGFTGKRAIEFKLQYINAFNEMEKKIKQQLDTSQLSPELQMFNQIFLAAANAEKEVKEVKAEVSNLKLIFNVNANEWREKVKLILRKIAANFGGAEPFKSVIDMSYKRFESRAHCDLNRRLENRKTKMAAKGMSPTAIRKLNKLDCIAEEQRLIEIYLTVVKEMAIQFGIRSNDLDNLKVI</sequence>
<evidence type="ECO:0000313" key="1">
    <source>
        <dbReference type="EMBL" id="STY45490.1"/>
    </source>
</evidence>
<gene>
    <name evidence="1" type="ORF">NCTC10815_02870</name>
</gene>
<accession>A0A378MGJ5</accession>
<organism evidence="1 2">
    <name type="scientific">Listeria grayi</name>
    <name type="common">Listeria murrayi</name>
    <dbReference type="NCBI Taxonomy" id="1641"/>
    <lineage>
        <taxon>Bacteria</taxon>
        <taxon>Bacillati</taxon>
        <taxon>Bacillota</taxon>
        <taxon>Bacilli</taxon>
        <taxon>Bacillales</taxon>
        <taxon>Listeriaceae</taxon>
        <taxon>Listeria</taxon>
    </lineage>
</organism>
<dbReference type="EMBL" id="UGPG01000001">
    <property type="protein sequence ID" value="STY45490.1"/>
    <property type="molecule type" value="Genomic_DNA"/>
</dbReference>
<dbReference type="NCBIfam" id="TIGR02681">
    <property type="entry name" value="phage_pRha"/>
    <property type="match status" value="1"/>
</dbReference>
<dbReference type="RefSeq" id="WP_115346340.1">
    <property type="nucleotide sequence ID" value="NZ_UGPG01000001.1"/>
</dbReference>
<reference evidence="1 2" key="1">
    <citation type="submission" date="2018-06" db="EMBL/GenBank/DDBJ databases">
        <authorList>
            <consortium name="Pathogen Informatics"/>
            <person name="Doyle S."/>
        </authorList>
    </citation>
    <scope>NUCLEOTIDE SEQUENCE [LARGE SCALE GENOMIC DNA]</scope>
    <source>
        <strain evidence="2">NCTC 10815</strain>
    </source>
</reference>
<protein>
    <submittedName>
        <fullName evidence="1">Uncharacterized phage-encoded protein</fullName>
    </submittedName>
</protein>
<name>A0A378MGJ5_LISGR</name>
<dbReference type="Proteomes" id="UP000254879">
    <property type="component" value="Unassembled WGS sequence"/>
</dbReference>
<proteinExistence type="predicted"/>
<dbReference type="AlphaFoldDB" id="A0A378MGJ5"/>
<dbReference type="InterPro" id="IPR014054">
    <property type="entry name" value="Phage_regulatory_Rha"/>
</dbReference>
<dbReference type="Pfam" id="PF09669">
    <property type="entry name" value="Phage_pRha"/>
    <property type="match status" value="1"/>
</dbReference>
<evidence type="ECO:0000313" key="2">
    <source>
        <dbReference type="Proteomes" id="UP000254879"/>
    </source>
</evidence>